<dbReference type="EMBL" id="JARVKF010000445">
    <property type="protein sequence ID" value="KAK9412976.1"/>
    <property type="molecule type" value="Genomic_DNA"/>
</dbReference>
<feature type="chain" id="PRO_5047325335" evidence="1">
    <location>
        <begin position="18"/>
        <end position="183"/>
    </location>
</feature>
<dbReference type="Proteomes" id="UP001408356">
    <property type="component" value="Unassembled WGS sequence"/>
</dbReference>
<organism evidence="2 3">
    <name type="scientific">Seiridium unicorne</name>
    <dbReference type="NCBI Taxonomy" id="138068"/>
    <lineage>
        <taxon>Eukaryota</taxon>
        <taxon>Fungi</taxon>
        <taxon>Dikarya</taxon>
        <taxon>Ascomycota</taxon>
        <taxon>Pezizomycotina</taxon>
        <taxon>Sordariomycetes</taxon>
        <taxon>Xylariomycetidae</taxon>
        <taxon>Amphisphaeriales</taxon>
        <taxon>Sporocadaceae</taxon>
        <taxon>Seiridium</taxon>
    </lineage>
</organism>
<keyword evidence="1" id="KW-0732">Signal</keyword>
<feature type="signal peptide" evidence="1">
    <location>
        <begin position="1"/>
        <end position="17"/>
    </location>
</feature>
<name>A0ABR2UF50_9PEZI</name>
<evidence type="ECO:0000313" key="3">
    <source>
        <dbReference type="Proteomes" id="UP001408356"/>
    </source>
</evidence>
<evidence type="ECO:0000256" key="1">
    <source>
        <dbReference type="SAM" id="SignalP"/>
    </source>
</evidence>
<keyword evidence="3" id="KW-1185">Reference proteome</keyword>
<evidence type="ECO:0000313" key="2">
    <source>
        <dbReference type="EMBL" id="KAK9412976.1"/>
    </source>
</evidence>
<gene>
    <name evidence="2" type="ORF">SUNI508_12171</name>
</gene>
<sequence>MLALTLSASLLLTSTLAVPLQSRQTQIFQITALSARFPTDGTTGTGPIDSDISITLTYPDPSSTDANLTTTCSYAWPASPGPGPTNWTTCADSRVQWRLPEKGWTSDTNFRVQVFETLTDDGAGLEGSHYLDFNPGGTNDDSAYLSCIQMGKFNPLTCTLGGTLAPHQPPVILTATPLAAIPE</sequence>
<accession>A0ABR2UF50</accession>
<comment type="caution">
    <text evidence="2">The sequence shown here is derived from an EMBL/GenBank/DDBJ whole genome shotgun (WGS) entry which is preliminary data.</text>
</comment>
<proteinExistence type="predicted"/>
<protein>
    <submittedName>
        <fullName evidence="2">AA1-like domain-containing protein</fullName>
    </submittedName>
</protein>
<reference evidence="2 3" key="1">
    <citation type="journal article" date="2024" name="J. Plant Pathol.">
        <title>Sequence and assembly of the genome of Seiridium unicorne, isolate CBS 538.82, causal agent of cypress canker disease.</title>
        <authorList>
            <person name="Scali E."/>
            <person name="Rocca G.D."/>
            <person name="Danti R."/>
            <person name="Garbelotto M."/>
            <person name="Barberini S."/>
            <person name="Baroncelli R."/>
            <person name="Emiliani G."/>
        </authorList>
    </citation>
    <scope>NUCLEOTIDE SEQUENCE [LARGE SCALE GENOMIC DNA]</scope>
    <source>
        <strain evidence="2 3">BM-138-508</strain>
    </source>
</reference>